<reference evidence="1 2" key="1">
    <citation type="journal article" date="2024" name="G3 (Bethesda)">
        <title>Genome assembly of Hibiscus sabdariffa L. provides insights into metabolisms of medicinal natural products.</title>
        <authorList>
            <person name="Kim T."/>
        </authorList>
    </citation>
    <scope>NUCLEOTIDE SEQUENCE [LARGE SCALE GENOMIC DNA]</scope>
    <source>
        <strain evidence="1">TK-2024</strain>
        <tissue evidence="1">Old leaves</tissue>
    </source>
</reference>
<accession>A0ABR2S4J3</accession>
<evidence type="ECO:0000313" key="1">
    <source>
        <dbReference type="EMBL" id="KAK9020114.1"/>
    </source>
</evidence>
<organism evidence="1 2">
    <name type="scientific">Hibiscus sabdariffa</name>
    <name type="common">roselle</name>
    <dbReference type="NCBI Taxonomy" id="183260"/>
    <lineage>
        <taxon>Eukaryota</taxon>
        <taxon>Viridiplantae</taxon>
        <taxon>Streptophyta</taxon>
        <taxon>Embryophyta</taxon>
        <taxon>Tracheophyta</taxon>
        <taxon>Spermatophyta</taxon>
        <taxon>Magnoliopsida</taxon>
        <taxon>eudicotyledons</taxon>
        <taxon>Gunneridae</taxon>
        <taxon>Pentapetalae</taxon>
        <taxon>rosids</taxon>
        <taxon>malvids</taxon>
        <taxon>Malvales</taxon>
        <taxon>Malvaceae</taxon>
        <taxon>Malvoideae</taxon>
        <taxon>Hibiscus</taxon>
    </lineage>
</organism>
<name>A0ABR2S4J3_9ROSI</name>
<protein>
    <submittedName>
        <fullName evidence="1">Uncharacterized protein</fullName>
    </submittedName>
</protein>
<gene>
    <name evidence="1" type="ORF">V6N11_054607</name>
</gene>
<comment type="caution">
    <text evidence="1">The sequence shown here is derived from an EMBL/GenBank/DDBJ whole genome shotgun (WGS) entry which is preliminary data.</text>
</comment>
<sequence length="80" mass="8724">MSLAAGEYLGREWVDGVRVVSGWVPAVSKGGYRGAVRGDSGGLWGLGWETDDEHESSMNREEGKVDGKLRYMAVGKSQEY</sequence>
<keyword evidence="2" id="KW-1185">Reference proteome</keyword>
<dbReference type="Proteomes" id="UP001396334">
    <property type="component" value="Unassembled WGS sequence"/>
</dbReference>
<evidence type="ECO:0000313" key="2">
    <source>
        <dbReference type="Proteomes" id="UP001396334"/>
    </source>
</evidence>
<dbReference type="EMBL" id="JBBPBN010000017">
    <property type="protein sequence ID" value="KAK9020114.1"/>
    <property type="molecule type" value="Genomic_DNA"/>
</dbReference>
<proteinExistence type="predicted"/>